<name>A0A6J4KNQ1_9BACT</name>
<feature type="compositionally biased region" description="Low complexity" evidence="1">
    <location>
        <begin position="83"/>
        <end position="107"/>
    </location>
</feature>
<accession>A0A6J4KNQ1</accession>
<protein>
    <submittedName>
        <fullName evidence="2">Uncharacterized protein</fullName>
    </submittedName>
</protein>
<feature type="non-terminal residue" evidence="2">
    <location>
        <position position="158"/>
    </location>
</feature>
<reference evidence="2" key="1">
    <citation type="submission" date="2020-02" db="EMBL/GenBank/DDBJ databases">
        <authorList>
            <person name="Meier V. D."/>
        </authorList>
    </citation>
    <scope>NUCLEOTIDE SEQUENCE</scope>
    <source>
        <strain evidence="2">AVDCRST_MAG68</strain>
    </source>
</reference>
<organism evidence="2">
    <name type="scientific">uncultured Gemmatimonadota bacterium</name>
    <dbReference type="NCBI Taxonomy" id="203437"/>
    <lineage>
        <taxon>Bacteria</taxon>
        <taxon>Pseudomonadati</taxon>
        <taxon>Gemmatimonadota</taxon>
        <taxon>environmental samples</taxon>
    </lineage>
</organism>
<feature type="region of interest" description="Disordered" evidence="1">
    <location>
        <begin position="9"/>
        <end position="109"/>
    </location>
</feature>
<evidence type="ECO:0000256" key="1">
    <source>
        <dbReference type="SAM" id="MobiDB-lite"/>
    </source>
</evidence>
<proteinExistence type="predicted"/>
<feature type="compositionally biased region" description="Low complexity" evidence="1">
    <location>
        <begin position="32"/>
        <end position="46"/>
    </location>
</feature>
<dbReference type="AlphaFoldDB" id="A0A6J4KNQ1"/>
<gene>
    <name evidence="2" type="ORF">AVDCRST_MAG68-1210</name>
</gene>
<evidence type="ECO:0000313" key="2">
    <source>
        <dbReference type="EMBL" id="CAA9310950.1"/>
    </source>
</evidence>
<feature type="non-terminal residue" evidence="2">
    <location>
        <position position="1"/>
    </location>
</feature>
<dbReference type="EMBL" id="CADCTW010000069">
    <property type="protein sequence ID" value="CAA9310950.1"/>
    <property type="molecule type" value="Genomic_DNA"/>
</dbReference>
<feature type="region of interest" description="Disordered" evidence="1">
    <location>
        <begin position="139"/>
        <end position="158"/>
    </location>
</feature>
<sequence length="158" mass="15394">DGRYAVAVRGVDRGAGDPPFRAAGGAGPGVLRPRPAHGGAPAGGAADARRVGRRAGSALRRAGRGGEPVHHGGERAGAGGARLPGRPLARGAGRRLAGDAPGLPGAGEVPVRRIPLRGARHARPGGTRFGAVHALAAGGAVRRGGGAGGRNRLSRAGV</sequence>